<evidence type="ECO:0000313" key="8">
    <source>
        <dbReference type="EMBL" id="EAS46621.1"/>
    </source>
</evidence>
<dbReference type="SUPFAM" id="SSF52540">
    <property type="entry name" value="P-loop containing nucleoside triphosphate hydrolases"/>
    <property type="match status" value="1"/>
</dbReference>
<dbReference type="GO" id="GO:0016226">
    <property type="term" value="P:iron-sulfur cluster assembly"/>
    <property type="evidence" value="ECO:0007669"/>
    <property type="project" value="InterPro"/>
</dbReference>
<dbReference type="NCBIfam" id="NF008669">
    <property type="entry name" value="PRK11670.1"/>
    <property type="match status" value="1"/>
</dbReference>
<dbReference type="GO" id="GO:0140663">
    <property type="term" value="F:ATP-dependent FeS chaperone activity"/>
    <property type="evidence" value="ECO:0007669"/>
    <property type="project" value="InterPro"/>
</dbReference>
<feature type="binding site" evidence="7">
    <location>
        <begin position="14"/>
        <end position="21"/>
    </location>
    <ligand>
        <name>ATP</name>
        <dbReference type="ChEBI" id="CHEBI:30616"/>
    </ligand>
</feature>
<proteinExistence type="inferred from homology"/>
<keyword evidence="2 7" id="KW-0547">Nucleotide-binding</keyword>
<dbReference type="InterPro" id="IPR000808">
    <property type="entry name" value="Mrp-like_CS"/>
</dbReference>
<evidence type="ECO:0000256" key="2">
    <source>
        <dbReference type="ARBA" id="ARBA00022741"/>
    </source>
</evidence>
<evidence type="ECO:0000256" key="6">
    <source>
        <dbReference type="ARBA" id="ARBA00024036"/>
    </source>
</evidence>
<comment type="subunit">
    <text evidence="7">Homodimer.</text>
</comment>
<keyword evidence="7" id="KW-0378">Hydrolase</keyword>
<dbReference type="Gene3D" id="3.40.50.300">
    <property type="entry name" value="P-loop containing nucleotide triphosphate hydrolases"/>
    <property type="match status" value="1"/>
</dbReference>
<keyword evidence="3 7" id="KW-0067">ATP-binding</keyword>
<protein>
    <recommendedName>
        <fullName evidence="7">Iron-sulfur cluster carrier protein</fullName>
    </recommendedName>
</protein>
<evidence type="ECO:0000256" key="4">
    <source>
        <dbReference type="ARBA" id="ARBA00023004"/>
    </source>
</evidence>
<comment type="similarity">
    <text evidence="6 7">Belongs to the Mrp/NBP35 ATP-binding proteins family.</text>
</comment>
<accession>Q1YQE0</accession>
<dbReference type="InterPro" id="IPR019591">
    <property type="entry name" value="Mrp/NBP35_ATP-bd"/>
</dbReference>
<evidence type="ECO:0000256" key="1">
    <source>
        <dbReference type="ARBA" id="ARBA00022723"/>
    </source>
</evidence>
<evidence type="ECO:0000256" key="5">
    <source>
        <dbReference type="ARBA" id="ARBA00023014"/>
    </source>
</evidence>
<dbReference type="eggNOG" id="COG0489">
    <property type="taxonomic scope" value="Bacteria"/>
</dbReference>
<dbReference type="Proteomes" id="UP000005555">
    <property type="component" value="Unassembled WGS sequence"/>
</dbReference>
<name>Q1YQE0_9GAMM</name>
<dbReference type="Pfam" id="PF10609">
    <property type="entry name" value="ParA"/>
    <property type="match status" value="1"/>
</dbReference>
<evidence type="ECO:0000313" key="9">
    <source>
        <dbReference type="Proteomes" id="UP000005555"/>
    </source>
</evidence>
<keyword evidence="1 7" id="KW-0479">Metal-binding</keyword>
<dbReference type="GO" id="GO:0016887">
    <property type="term" value="F:ATP hydrolysis activity"/>
    <property type="evidence" value="ECO:0007669"/>
    <property type="project" value="UniProtKB-UniRule"/>
</dbReference>
<dbReference type="InterPro" id="IPR033756">
    <property type="entry name" value="YlxH/NBP35"/>
</dbReference>
<dbReference type="GO" id="GO:0005829">
    <property type="term" value="C:cytosol"/>
    <property type="evidence" value="ECO:0007669"/>
    <property type="project" value="TreeGrafter"/>
</dbReference>
<comment type="caution">
    <text evidence="8">The sequence shown here is derived from an EMBL/GenBank/DDBJ whole genome shotgun (WGS) entry which is preliminary data.</text>
</comment>
<dbReference type="STRING" id="314287.GB2207_07203"/>
<keyword evidence="4 7" id="KW-0408">Iron</keyword>
<evidence type="ECO:0000256" key="7">
    <source>
        <dbReference type="HAMAP-Rule" id="MF_02040"/>
    </source>
</evidence>
<sequence length="267" mass="27837">MLAQVKQIIAVASGKGGVGKSTTAVNLALALQAEGKKVGLLDADIYGPSIAMMLGVAEGTRPASADGKSFTPIMAHGLETMSMAYLVSDKTPMAWRGPMASGALQQLLEQTHWGELDVLVVDMPPGTGDIQLTLAQKAAVAGAVIVTTPQDIALLDAQKGIEMFTKVKIPVLGIVENMAVHLCSNCGHEDHIFGSGGGEKVAADYSTQLLGSMPLDRSIRERGDSGMPSVVAEPESDIALRYGAVARQVIEQLAALDDNSGPEIVFD</sequence>
<keyword evidence="9" id="KW-1185">Reference proteome</keyword>
<dbReference type="PANTHER" id="PTHR42961:SF2">
    <property type="entry name" value="IRON-SULFUR PROTEIN NUBPL"/>
    <property type="match status" value="1"/>
</dbReference>
<dbReference type="InterPro" id="IPR044304">
    <property type="entry name" value="NUBPL-like"/>
</dbReference>
<evidence type="ECO:0000256" key="3">
    <source>
        <dbReference type="ARBA" id="ARBA00022840"/>
    </source>
</evidence>
<comment type="function">
    <text evidence="7">Binds and transfers iron-sulfur (Fe-S) clusters to target apoproteins. Can hydrolyze ATP.</text>
</comment>
<dbReference type="PANTHER" id="PTHR42961">
    <property type="entry name" value="IRON-SULFUR PROTEIN NUBPL"/>
    <property type="match status" value="1"/>
</dbReference>
<dbReference type="GO" id="GO:0051539">
    <property type="term" value="F:4 iron, 4 sulfur cluster binding"/>
    <property type="evidence" value="ECO:0007669"/>
    <property type="project" value="TreeGrafter"/>
</dbReference>
<dbReference type="GO" id="GO:0046872">
    <property type="term" value="F:metal ion binding"/>
    <property type="evidence" value="ECO:0007669"/>
    <property type="project" value="UniProtKB-KW"/>
</dbReference>
<keyword evidence="5 7" id="KW-0411">Iron-sulfur</keyword>
<dbReference type="FunFam" id="3.40.50.300:FF:000418">
    <property type="entry name" value="Iron-sulfur cluster carrier protein"/>
    <property type="match status" value="1"/>
</dbReference>
<dbReference type="AlphaFoldDB" id="Q1YQE0"/>
<gene>
    <name evidence="8" type="ORF">GB2207_07203</name>
</gene>
<organism evidence="8 9">
    <name type="scientific">gamma proteobacterium HTCC2207</name>
    <dbReference type="NCBI Taxonomy" id="314287"/>
    <lineage>
        <taxon>Bacteria</taxon>
        <taxon>Pseudomonadati</taxon>
        <taxon>Pseudomonadota</taxon>
        <taxon>Gammaproteobacteria</taxon>
        <taxon>Cellvibrionales</taxon>
        <taxon>Porticoccaceae</taxon>
        <taxon>SAR92 clade</taxon>
    </lineage>
</organism>
<dbReference type="EMBL" id="AAPI01000006">
    <property type="protein sequence ID" value="EAS46621.1"/>
    <property type="molecule type" value="Genomic_DNA"/>
</dbReference>
<dbReference type="OrthoDB" id="9809679at2"/>
<dbReference type="HAMAP" id="MF_02040">
    <property type="entry name" value="Mrp_NBP35"/>
    <property type="match status" value="1"/>
</dbReference>
<dbReference type="CDD" id="cd02037">
    <property type="entry name" value="Mrp_NBP35"/>
    <property type="match status" value="1"/>
</dbReference>
<dbReference type="InterPro" id="IPR027417">
    <property type="entry name" value="P-loop_NTPase"/>
</dbReference>
<dbReference type="GO" id="GO:0005524">
    <property type="term" value="F:ATP binding"/>
    <property type="evidence" value="ECO:0007669"/>
    <property type="project" value="UniProtKB-UniRule"/>
</dbReference>
<dbReference type="PROSITE" id="PS01215">
    <property type="entry name" value="MRP"/>
    <property type="match status" value="1"/>
</dbReference>
<dbReference type="HOGENOM" id="CLU_024839_0_2_6"/>
<reference evidence="8 9" key="1">
    <citation type="submission" date="2006-03" db="EMBL/GenBank/DDBJ databases">
        <authorList>
            <person name="Giovannoni S.J."/>
            <person name="Cho J.-C."/>
            <person name="Ferriera S."/>
            <person name="Johnson J."/>
            <person name="Kravitz S."/>
            <person name="Halpern A."/>
            <person name="Remington K."/>
            <person name="Beeson K."/>
            <person name="Tran B."/>
            <person name="Rogers Y.-H."/>
            <person name="Friedman R."/>
            <person name="Venter J.C."/>
        </authorList>
    </citation>
    <scope>NUCLEOTIDE SEQUENCE [LARGE SCALE GENOMIC DNA]</scope>
    <source>
        <strain evidence="8 9">HTCC2207</strain>
    </source>
</reference>